<organism evidence="2 3">
    <name type="scientific">Anaerocolumna chitinilytica</name>
    <dbReference type="NCBI Taxonomy" id="1727145"/>
    <lineage>
        <taxon>Bacteria</taxon>
        <taxon>Bacillati</taxon>
        <taxon>Bacillota</taxon>
        <taxon>Clostridia</taxon>
        <taxon>Lachnospirales</taxon>
        <taxon>Lachnospiraceae</taxon>
        <taxon>Anaerocolumna</taxon>
    </lineage>
</organism>
<keyword evidence="3" id="KW-1185">Reference proteome</keyword>
<feature type="domain" description="Putative zinc ribbon" evidence="1">
    <location>
        <begin position="3"/>
        <end position="76"/>
    </location>
</feature>
<dbReference type="RefSeq" id="WP_185256416.1">
    <property type="nucleotide sequence ID" value="NZ_AP023368.1"/>
</dbReference>
<sequence>MKICISCGMPMTKKSDYPLEDENKDFCIHCAKPDGTLQSYEEKLEGTVRFLIRTQGIDETAAHELAIRTLKKMPAWETAGDL</sequence>
<gene>
    <name evidence="2" type="ORF">bsdcttw_38150</name>
</gene>
<accession>A0A7I8DTX7</accession>
<dbReference type="KEGG" id="acht:bsdcttw_38150"/>
<evidence type="ECO:0000313" key="3">
    <source>
        <dbReference type="Proteomes" id="UP000515703"/>
    </source>
</evidence>
<proteinExistence type="predicted"/>
<dbReference type="Proteomes" id="UP000515703">
    <property type="component" value="Chromosome"/>
</dbReference>
<evidence type="ECO:0000259" key="1">
    <source>
        <dbReference type="Pfam" id="PF12674"/>
    </source>
</evidence>
<protein>
    <submittedName>
        <fullName evidence="2">AraC family transcriptional regulator</fullName>
    </submittedName>
</protein>
<dbReference type="Pfam" id="PF12674">
    <property type="entry name" value="Zn_ribbon_2"/>
    <property type="match status" value="1"/>
</dbReference>
<evidence type="ECO:0000313" key="2">
    <source>
        <dbReference type="EMBL" id="BCK00775.1"/>
    </source>
</evidence>
<dbReference type="AlphaFoldDB" id="A0A7I8DTX7"/>
<dbReference type="InterPro" id="IPR025868">
    <property type="entry name" value="Zn_ribbon_dom_put"/>
</dbReference>
<reference evidence="2 3" key="2">
    <citation type="submission" date="2020-08" db="EMBL/GenBank/DDBJ databases">
        <authorList>
            <person name="Ueki A."/>
            <person name="Tonouchi A."/>
        </authorList>
    </citation>
    <scope>NUCLEOTIDE SEQUENCE [LARGE SCALE GENOMIC DNA]</scope>
    <source>
        <strain evidence="2 3">CTTW</strain>
    </source>
</reference>
<dbReference type="EMBL" id="AP023368">
    <property type="protein sequence ID" value="BCK00775.1"/>
    <property type="molecule type" value="Genomic_DNA"/>
</dbReference>
<name>A0A7I8DTX7_9FIRM</name>
<reference evidence="2 3" key="1">
    <citation type="submission" date="2020-08" db="EMBL/GenBank/DDBJ databases">
        <title>Draft genome sequencing of an Anaerocolumna strain isolated from anoxic soil subjected to BSD treatment.</title>
        <authorList>
            <person name="Uek A."/>
            <person name="Tonouchi A."/>
        </authorList>
    </citation>
    <scope>NUCLEOTIDE SEQUENCE [LARGE SCALE GENOMIC DNA]</scope>
    <source>
        <strain evidence="2 3">CTTW</strain>
    </source>
</reference>